<feature type="transmembrane region" description="Helical" evidence="7">
    <location>
        <begin position="12"/>
        <end position="33"/>
    </location>
</feature>
<reference evidence="9 10" key="1">
    <citation type="submission" date="2016-10" db="EMBL/GenBank/DDBJ databases">
        <authorList>
            <person name="de Groot N.N."/>
        </authorList>
    </citation>
    <scope>NUCLEOTIDE SEQUENCE [LARGE SCALE GENOMIC DNA]</scope>
    <source>
        <strain evidence="9 10">AR32</strain>
    </source>
</reference>
<evidence type="ECO:0000313" key="9">
    <source>
        <dbReference type="EMBL" id="SEF85259.1"/>
    </source>
</evidence>
<proteinExistence type="inferred from homology"/>
<dbReference type="NCBIfam" id="TIGR03025">
    <property type="entry name" value="EPS_sugtrans"/>
    <property type="match status" value="1"/>
</dbReference>
<dbReference type="Proteomes" id="UP000236735">
    <property type="component" value="Unassembled WGS sequence"/>
</dbReference>
<keyword evidence="3 9" id="KW-0808">Transferase</keyword>
<accession>A0A1H5VD75</accession>
<feature type="transmembrane region" description="Helical" evidence="7">
    <location>
        <begin position="279"/>
        <end position="303"/>
    </location>
</feature>
<dbReference type="RefSeq" id="WP_103915794.1">
    <property type="nucleotide sequence ID" value="NZ_FNUV01000004.1"/>
</dbReference>
<dbReference type="InterPro" id="IPR017475">
    <property type="entry name" value="EPS_sugar_tfrase"/>
</dbReference>
<protein>
    <submittedName>
        <fullName evidence="9">Putative colanic acid biosysnthesis UDP-glucose lipid carrier transferase</fullName>
    </submittedName>
</protein>
<dbReference type="Pfam" id="PF13727">
    <property type="entry name" value="CoA_binding_3"/>
    <property type="match status" value="1"/>
</dbReference>
<feature type="domain" description="Bacterial sugar transferase" evidence="8">
    <location>
        <begin position="277"/>
        <end position="460"/>
    </location>
</feature>
<sequence length="467" mass="54411">MRRNNKTNAIIKWSVIVTDFLLLGLVLAGFTLWHGAMAAWSGEKMRIFITICALALLVSESKFHSRIHERIVGAGDILKQTIEVTLTFVILSYLMLKVIDYRLPVGWLLLEVGTILFELMLIVRYMQRIGIKEFRKKGRNTRTITFVGDDPELAEVYEQLVNDPSMGYRALGVYADEKPMYISQVEWLGTLSGLLDNLDNPEQLHIGDELYVCIPKRERAVIQKLSGYCDHHTVRFFYVPISVESIRLDLKREFINDIEVYTTHDTPLKNPLHWIAKRLFDIIFSAVVIAITAIIYPVIYLVIKIQSPGPVLFRQQRTGLDGKSFEMLKFRSMHVNDGADTLQATENDPRKFAFGDFMRKTNIDELPQFWNVLRGDMSIVGPRPHMLAHTKMYSELIDKYMVRHFIKPGITGWAQVTGYRGETREVWQMEGRVQRDIWYMEHWTFWLDCRIIWLTIKSFFVRDKNAY</sequence>
<feature type="transmembrane region" description="Helical" evidence="7">
    <location>
        <begin position="105"/>
        <end position="126"/>
    </location>
</feature>
<name>A0A1H5VD75_XYLRU</name>
<evidence type="ECO:0000256" key="4">
    <source>
        <dbReference type="ARBA" id="ARBA00022692"/>
    </source>
</evidence>
<dbReference type="PANTHER" id="PTHR30576:SF0">
    <property type="entry name" value="UNDECAPRENYL-PHOSPHATE N-ACETYLGALACTOSAMINYL 1-PHOSPHATE TRANSFERASE-RELATED"/>
    <property type="match status" value="1"/>
</dbReference>
<evidence type="ECO:0000256" key="3">
    <source>
        <dbReference type="ARBA" id="ARBA00022679"/>
    </source>
</evidence>
<keyword evidence="4 7" id="KW-0812">Transmembrane</keyword>
<dbReference type="PANTHER" id="PTHR30576">
    <property type="entry name" value="COLANIC BIOSYNTHESIS UDP-GLUCOSE LIPID CARRIER TRANSFERASE"/>
    <property type="match status" value="1"/>
</dbReference>
<dbReference type="EMBL" id="FNUV01000004">
    <property type="protein sequence ID" value="SEF85259.1"/>
    <property type="molecule type" value="Genomic_DNA"/>
</dbReference>
<organism evidence="9 10">
    <name type="scientific">Xylanibacter ruminicola</name>
    <name type="common">Prevotella ruminicola</name>
    <dbReference type="NCBI Taxonomy" id="839"/>
    <lineage>
        <taxon>Bacteria</taxon>
        <taxon>Pseudomonadati</taxon>
        <taxon>Bacteroidota</taxon>
        <taxon>Bacteroidia</taxon>
        <taxon>Bacteroidales</taxon>
        <taxon>Prevotellaceae</taxon>
        <taxon>Xylanibacter</taxon>
    </lineage>
</organism>
<comment type="subcellular location">
    <subcellularLocation>
        <location evidence="1">Membrane</location>
        <topology evidence="1">Multi-pass membrane protein</topology>
    </subcellularLocation>
</comment>
<keyword evidence="6 7" id="KW-0472">Membrane</keyword>
<dbReference type="GO" id="GO:0016020">
    <property type="term" value="C:membrane"/>
    <property type="evidence" value="ECO:0007669"/>
    <property type="project" value="UniProtKB-SubCell"/>
</dbReference>
<evidence type="ECO:0000256" key="7">
    <source>
        <dbReference type="SAM" id="Phobius"/>
    </source>
</evidence>
<dbReference type="Pfam" id="PF02397">
    <property type="entry name" value="Bac_transf"/>
    <property type="match status" value="1"/>
</dbReference>
<evidence type="ECO:0000256" key="5">
    <source>
        <dbReference type="ARBA" id="ARBA00022989"/>
    </source>
</evidence>
<evidence type="ECO:0000256" key="6">
    <source>
        <dbReference type="ARBA" id="ARBA00023136"/>
    </source>
</evidence>
<evidence type="ECO:0000259" key="8">
    <source>
        <dbReference type="Pfam" id="PF02397"/>
    </source>
</evidence>
<dbReference type="GO" id="GO:0016780">
    <property type="term" value="F:phosphotransferase activity, for other substituted phosphate groups"/>
    <property type="evidence" value="ECO:0007669"/>
    <property type="project" value="TreeGrafter"/>
</dbReference>
<evidence type="ECO:0000313" key="10">
    <source>
        <dbReference type="Proteomes" id="UP000236735"/>
    </source>
</evidence>
<evidence type="ECO:0000256" key="2">
    <source>
        <dbReference type="ARBA" id="ARBA00006464"/>
    </source>
</evidence>
<keyword evidence="5 7" id="KW-1133">Transmembrane helix</keyword>
<dbReference type="AlphaFoldDB" id="A0A1H5VD75"/>
<gene>
    <name evidence="9" type="ORF">SAMN05216354_1894</name>
</gene>
<comment type="similarity">
    <text evidence="2">Belongs to the bacterial sugar transferase family.</text>
</comment>
<dbReference type="InterPro" id="IPR003362">
    <property type="entry name" value="Bact_transf"/>
</dbReference>
<evidence type="ECO:0000256" key="1">
    <source>
        <dbReference type="ARBA" id="ARBA00004141"/>
    </source>
</evidence>